<evidence type="ECO:0000259" key="5">
    <source>
        <dbReference type="Pfam" id="PF06276"/>
    </source>
</evidence>
<reference evidence="6 7" key="1">
    <citation type="submission" date="2018-10" db="EMBL/GenBank/DDBJ databases">
        <title>Relationship between Morphology and Antimicrobial Activity in Streptomyces.</title>
        <authorList>
            <person name="Kang H.J."/>
            <person name="Kim S.B."/>
        </authorList>
    </citation>
    <scope>NUCLEOTIDE SEQUENCE [LARGE SCALE GENOMIC DNA]</scope>
    <source>
        <strain evidence="6 7">BH38</strain>
    </source>
</reference>
<keyword evidence="7" id="KW-1185">Reference proteome</keyword>
<organism evidence="6 7">
    <name type="scientific">Streptomyces hundungensis</name>
    <dbReference type="NCBI Taxonomy" id="1077946"/>
    <lineage>
        <taxon>Bacteria</taxon>
        <taxon>Bacillati</taxon>
        <taxon>Actinomycetota</taxon>
        <taxon>Actinomycetes</taxon>
        <taxon>Kitasatosporales</taxon>
        <taxon>Streptomycetaceae</taxon>
        <taxon>Streptomyces</taxon>
    </lineage>
</organism>
<proteinExistence type="inferred from homology"/>
<accession>A0A387H8Y8</accession>
<dbReference type="GO" id="GO:0016881">
    <property type="term" value="F:acid-amino acid ligase activity"/>
    <property type="evidence" value="ECO:0007669"/>
    <property type="project" value="UniProtKB-ARBA"/>
</dbReference>
<dbReference type="InterPro" id="IPR007310">
    <property type="entry name" value="Aerobactin_biosyn_IucA/IucC_N"/>
</dbReference>
<feature type="domain" description="Aerobactin siderophore biosynthesis IucA/IucC-like C-terminal" evidence="5">
    <location>
        <begin position="482"/>
        <end position="642"/>
    </location>
</feature>
<feature type="region of interest" description="Disordered" evidence="3">
    <location>
        <begin position="1"/>
        <end position="23"/>
    </location>
</feature>
<dbReference type="Pfam" id="PF06276">
    <property type="entry name" value="FhuF"/>
    <property type="match status" value="1"/>
</dbReference>
<dbReference type="KEGG" id="shun:DWB77_02042"/>
<protein>
    <submittedName>
        <fullName evidence="6">Aerobactin synthase</fullName>
        <ecNumber evidence="6">6.3.2.39</ecNumber>
    </submittedName>
</protein>
<evidence type="ECO:0000256" key="2">
    <source>
        <dbReference type="ARBA" id="ARBA00007832"/>
    </source>
</evidence>
<dbReference type="InterPro" id="IPR037455">
    <property type="entry name" value="LucA/IucC-like"/>
</dbReference>
<dbReference type="Pfam" id="PF04183">
    <property type="entry name" value="IucA_IucC"/>
    <property type="match status" value="1"/>
</dbReference>
<dbReference type="AlphaFoldDB" id="A0A387H8Y8"/>
<name>A0A387H8Y8_9ACTN</name>
<dbReference type="EC" id="6.3.2.39" evidence="6"/>
<comment type="similarity">
    <text evidence="2">Belongs to the IucA/IucC family.</text>
</comment>
<evidence type="ECO:0000256" key="1">
    <source>
        <dbReference type="ARBA" id="ARBA00004924"/>
    </source>
</evidence>
<keyword evidence="6" id="KW-0436">Ligase</keyword>
<dbReference type="Gene3D" id="6.10.250.3370">
    <property type="match status" value="1"/>
</dbReference>
<dbReference type="Proteomes" id="UP000271554">
    <property type="component" value="Chromosome"/>
</dbReference>
<dbReference type="EMBL" id="CP032698">
    <property type="protein sequence ID" value="AYG79924.1"/>
    <property type="molecule type" value="Genomic_DNA"/>
</dbReference>
<dbReference type="PANTHER" id="PTHR34384">
    <property type="entry name" value="L-2,3-DIAMINOPROPANOATE--CITRATE LIGASE"/>
    <property type="match status" value="1"/>
</dbReference>
<evidence type="ECO:0000256" key="3">
    <source>
        <dbReference type="SAM" id="MobiDB-lite"/>
    </source>
</evidence>
<evidence type="ECO:0000313" key="7">
    <source>
        <dbReference type="Proteomes" id="UP000271554"/>
    </source>
</evidence>
<dbReference type="InterPro" id="IPR022770">
    <property type="entry name" value="IucA/IucC-like_C"/>
</dbReference>
<evidence type="ECO:0000259" key="4">
    <source>
        <dbReference type="Pfam" id="PF04183"/>
    </source>
</evidence>
<comment type="pathway">
    <text evidence="1">Siderophore biosynthesis.</text>
</comment>
<dbReference type="Gene3D" id="1.10.510.40">
    <property type="match status" value="1"/>
</dbReference>
<gene>
    <name evidence="6" type="primary">iucC_1</name>
    <name evidence="6" type="ORF">DWB77_02042</name>
</gene>
<dbReference type="GO" id="GO:0019290">
    <property type="term" value="P:siderophore biosynthetic process"/>
    <property type="evidence" value="ECO:0007669"/>
    <property type="project" value="InterPro"/>
</dbReference>
<feature type="domain" description="Aerobactin siderophore biosynthesis IucA/IucC N-terminal" evidence="4">
    <location>
        <begin position="209"/>
        <end position="458"/>
    </location>
</feature>
<dbReference type="PANTHER" id="PTHR34384:SF6">
    <property type="entry name" value="STAPHYLOFERRIN B SYNTHASE"/>
    <property type="match status" value="1"/>
</dbReference>
<evidence type="ECO:0000313" key="6">
    <source>
        <dbReference type="EMBL" id="AYG79924.1"/>
    </source>
</evidence>
<sequence length="664" mass="73541">MPNPPSPRDSRGLLDTEAPSGLLAPPELNREAWDRAGRLLLAKMVGAFAYEEIVRPMVDPTTDNAGRPEKSPAQYGFTGHYGFALDDGSTLTFLARRGAYGGWQVDPDSLRRTERAQGAKGAQGVERAHGVERTRGAGRDGALSGAGSPLTRPEPFGDPIRFLALARRTLGVDGATFGHLVRELTATLAADTRLHSTALPAARLADLGYAELEGHQSGHPWLVLNKGRLGFSADDAARWNPEARTPATLPWIAVRTDLAGYRGVAALATPDLLYARELDATVREAFAAALRARGLDPAAYLYLPVHPWQWTEMILPLFAPAVADNAIVPLPTDGDVRLPQQSIRTFLNLTRPERHTVKLPLSILNTLVWRGLPTERTVAAPAVTAWVQGLCAKDPFLRDECRVILLGEVASVAVEHPVYDRIAEVPYQYKELLGAIWREPLLPKLEPGERARTLAALLSTDPEGRAFTAELVARSGLEPRVWLRRLFGALLPPLLRFLYRYGTVFSPHGENAIVVFDDRDVPVRLAIKDFVDDINVSAEHLPEHDSMPEDVRNILLTERPSFLTQFIHSGLFVGVFRFLAPLCEDQLGVAEAEFWALVRDEILRHQTRFPDDKDRYETFDLLTPVIDRLCLNRNRLHTDGYRDRPERPHATVYGTVANPLAPME</sequence>
<dbReference type="Gene3D" id="3.30.310.280">
    <property type="match status" value="1"/>
</dbReference>